<evidence type="ECO:0000256" key="1">
    <source>
        <dbReference type="SAM" id="SignalP"/>
    </source>
</evidence>
<accession>A0ABV2D279</accession>
<dbReference type="Proteomes" id="UP001548713">
    <property type="component" value="Unassembled WGS sequence"/>
</dbReference>
<evidence type="ECO:0000259" key="2">
    <source>
        <dbReference type="Pfam" id="PF09917"/>
    </source>
</evidence>
<dbReference type="RefSeq" id="WP_353984443.1">
    <property type="nucleotide sequence ID" value="NZ_JBEWLY010000017.1"/>
</dbReference>
<feature type="domain" description="DUF2147" evidence="2">
    <location>
        <begin position="31"/>
        <end position="142"/>
    </location>
</feature>
<gene>
    <name evidence="3" type="ORF">ABVV53_10840</name>
</gene>
<evidence type="ECO:0000313" key="4">
    <source>
        <dbReference type="Proteomes" id="UP001548713"/>
    </source>
</evidence>
<dbReference type="InterPro" id="IPR019223">
    <property type="entry name" value="DUF2147"/>
</dbReference>
<sequence length="144" mass="15548">MRITIPTTLALVAAAFVGTPAVAAGPDSVLGHWRTPSKNGHVEITRCGESVCGRLVDSDNIRADPELRDLNNKDASKRSRPLKNMQILSGFKGDAKQWSGGSIYNPEDGGTYKATITPAGANTLKLKGCIVWPLCKTQTWTRIR</sequence>
<dbReference type="PANTHER" id="PTHR36919:SF2">
    <property type="entry name" value="BLL6627 PROTEIN"/>
    <property type="match status" value="1"/>
</dbReference>
<dbReference type="PANTHER" id="PTHR36919">
    <property type="entry name" value="BLR1215 PROTEIN"/>
    <property type="match status" value="1"/>
</dbReference>
<keyword evidence="4" id="KW-1185">Reference proteome</keyword>
<organism evidence="3 4">
    <name type="scientific">Novosphingobium kalidii</name>
    <dbReference type="NCBI Taxonomy" id="3230299"/>
    <lineage>
        <taxon>Bacteria</taxon>
        <taxon>Pseudomonadati</taxon>
        <taxon>Pseudomonadota</taxon>
        <taxon>Alphaproteobacteria</taxon>
        <taxon>Sphingomonadales</taxon>
        <taxon>Sphingomonadaceae</taxon>
        <taxon>Novosphingobium</taxon>
    </lineage>
</organism>
<reference evidence="3 4" key="1">
    <citation type="submission" date="2024-07" db="EMBL/GenBank/DDBJ databases">
        <title>Novosphingobium kalidii RD2P27.</title>
        <authorList>
            <person name="Sun J.-Q."/>
        </authorList>
    </citation>
    <scope>NUCLEOTIDE SEQUENCE [LARGE SCALE GENOMIC DNA]</scope>
    <source>
        <strain evidence="3 4">RD2P27</strain>
    </source>
</reference>
<dbReference type="Gene3D" id="2.40.128.520">
    <property type="match status" value="1"/>
</dbReference>
<name>A0ABV2D279_9SPHN</name>
<dbReference type="Pfam" id="PF09917">
    <property type="entry name" value="DUF2147"/>
    <property type="match status" value="1"/>
</dbReference>
<comment type="caution">
    <text evidence="3">The sequence shown here is derived from an EMBL/GenBank/DDBJ whole genome shotgun (WGS) entry which is preliminary data.</text>
</comment>
<protein>
    <submittedName>
        <fullName evidence="3">DUF2147 domain-containing protein</fullName>
    </submittedName>
</protein>
<dbReference type="EMBL" id="JBEWLY010000017">
    <property type="protein sequence ID" value="MET1755950.1"/>
    <property type="molecule type" value="Genomic_DNA"/>
</dbReference>
<proteinExistence type="predicted"/>
<feature type="chain" id="PRO_5046947182" evidence="1">
    <location>
        <begin position="24"/>
        <end position="144"/>
    </location>
</feature>
<keyword evidence="1" id="KW-0732">Signal</keyword>
<feature type="signal peptide" evidence="1">
    <location>
        <begin position="1"/>
        <end position="23"/>
    </location>
</feature>
<evidence type="ECO:0000313" key="3">
    <source>
        <dbReference type="EMBL" id="MET1755950.1"/>
    </source>
</evidence>